<evidence type="ECO:0000256" key="2">
    <source>
        <dbReference type="ARBA" id="ARBA00022553"/>
    </source>
</evidence>
<evidence type="ECO:0000313" key="8">
    <source>
        <dbReference type="EMBL" id="KAF1809637.1"/>
    </source>
</evidence>
<feature type="region of interest" description="Disordered" evidence="6">
    <location>
        <begin position="714"/>
        <end position="764"/>
    </location>
</feature>
<feature type="domain" description="Ubiquitin-like protease family profile" evidence="7">
    <location>
        <begin position="146"/>
        <end position="438"/>
    </location>
</feature>
<evidence type="ECO:0000313" key="9">
    <source>
        <dbReference type="Proteomes" id="UP000504638"/>
    </source>
</evidence>
<feature type="compositionally biased region" description="Polar residues" evidence="6">
    <location>
        <begin position="324"/>
        <end position="345"/>
    </location>
</feature>
<feature type="region of interest" description="Disordered" evidence="6">
    <location>
        <begin position="673"/>
        <end position="702"/>
    </location>
</feature>
<evidence type="ECO:0000256" key="3">
    <source>
        <dbReference type="ARBA" id="ARBA00022670"/>
    </source>
</evidence>
<accession>A0A6G1FUZ5</accession>
<dbReference type="GO" id="GO:0005737">
    <property type="term" value="C:cytoplasm"/>
    <property type="evidence" value="ECO:0007669"/>
    <property type="project" value="TreeGrafter"/>
</dbReference>
<dbReference type="AlphaFoldDB" id="A0A6G1FUZ5"/>
<dbReference type="PANTHER" id="PTHR46896:SF3">
    <property type="entry name" value="FI06413P-RELATED"/>
    <property type="match status" value="1"/>
</dbReference>
<dbReference type="SUPFAM" id="SSF54001">
    <property type="entry name" value="Cysteine proteinases"/>
    <property type="match status" value="1"/>
</dbReference>
<feature type="compositionally biased region" description="Acidic residues" evidence="6">
    <location>
        <begin position="735"/>
        <end position="748"/>
    </location>
</feature>
<reference evidence="10" key="3">
    <citation type="submission" date="2025-04" db="UniProtKB">
        <authorList>
            <consortium name="RefSeq"/>
        </authorList>
    </citation>
    <scope>IDENTIFICATION</scope>
    <source>
        <strain evidence="10">CBS 781.70</strain>
    </source>
</reference>
<evidence type="ECO:0000256" key="5">
    <source>
        <dbReference type="ARBA" id="ARBA00022801"/>
    </source>
</evidence>
<organism evidence="8">
    <name type="scientific">Eremomyces bilateralis CBS 781.70</name>
    <dbReference type="NCBI Taxonomy" id="1392243"/>
    <lineage>
        <taxon>Eukaryota</taxon>
        <taxon>Fungi</taxon>
        <taxon>Dikarya</taxon>
        <taxon>Ascomycota</taxon>
        <taxon>Pezizomycotina</taxon>
        <taxon>Dothideomycetes</taxon>
        <taxon>Dothideomycetes incertae sedis</taxon>
        <taxon>Eremomycetales</taxon>
        <taxon>Eremomycetaceae</taxon>
        <taxon>Eremomyces</taxon>
    </lineage>
</organism>
<evidence type="ECO:0000313" key="10">
    <source>
        <dbReference type="RefSeq" id="XP_033531268.1"/>
    </source>
</evidence>
<keyword evidence="3" id="KW-0645">Protease</keyword>
<sequence>MRKMFNHEPAEEHISRDNIDELEAKEARRSPSPDSERGQLGGRGAHEEEIAGQGNRKLAHSLRSRPRESTEYSRYFGSRRKLTPDDMPDEPLVNDTPVRRSTRRAPAIRYEIDEPPAKVAPGWWEVHGPPKWSSPVVYPETGKRRAQVAIEDLQRLDPEEFLNDSLIDFYMLYLRLQSEEKGLREQSIYVFNALFYTALTKVSPGQRGVNYSAVQRWTAKENLFNYEYVVIPINENSHWYLAIIYNLPALLKQASPEREEPAVPIVDEEALGKRGLSTRVAVTQPPTLHRVDYVDGPAASIGNTQEEDSSYPVERDQPGREESSQPTTKVTESQEQERQQSGPTQRSPASARKSKKKGPQPRKMNPDHAYIILLDSMGVTSRPKTTRNIKDYLHHEADAKLGIDLDDQRLQGINAKQLPRQDNWYDCGAFLLFYFSLFMKEPRAYVTKIITNETDLPKWWFKIDADQMRNTIRDIVLEIGDLQEARRKEVKLLKKAGKMCSLNQDGEKGCHADQPSSPKNPLQGGGATDRSSPPKEPPPPLEPAHHSCQHPNEIPTAHSNSAHDTQNLSLDHGPPIEKHSPPLHHAADQESPDKSFVPETSPEELEHDDHPDLTMQPQIPRLPSLVAATSPSAGVHDLSTGENGVPVRIHDSSEPRIRNTGSVKLANDAVIKEASPPPLASPGLANLMGTDPQGPASNENHDTEMMDWLGIGTEQQSQGAPGPADVLEPMSLDGKDEDTEMVDQDESTVDLLPYDGSINGAPVV</sequence>
<keyword evidence="4" id="KW-0833">Ubl conjugation pathway</keyword>
<reference evidence="8 10" key="1">
    <citation type="submission" date="2020-01" db="EMBL/GenBank/DDBJ databases">
        <authorList>
            <consortium name="DOE Joint Genome Institute"/>
            <person name="Haridas S."/>
            <person name="Albert R."/>
            <person name="Binder M."/>
            <person name="Bloem J."/>
            <person name="Labutti K."/>
            <person name="Salamov A."/>
            <person name="Andreopoulos B."/>
            <person name="Baker S.E."/>
            <person name="Barry K."/>
            <person name="Bills G."/>
            <person name="Bluhm B.H."/>
            <person name="Cannon C."/>
            <person name="Castanera R."/>
            <person name="Culley D.E."/>
            <person name="Daum C."/>
            <person name="Ezra D."/>
            <person name="Gonzalez J.B."/>
            <person name="Henrissat B."/>
            <person name="Kuo A."/>
            <person name="Liang C."/>
            <person name="Lipzen A."/>
            <person name="Lutzoni F."/>
            <person name="Magnuson J."/>
            <person name="Mondo S."/>
            <person name="Nolan M."/>
            <person name="Ohm R."/>
            <person name="Pangilinan J."/>
            <person name="Park H.-J."/>
            <person name="Ramirez L."/>
            <person name="Alfaro M."/>
            <person name="Sun H."/>
            <person name="Tritt A."/>
            <person name="Yoshinaga Y."/>
            <person name="Zwiers L.-H."/>
            <person name="Turgeon B.G."/>
            <person name="Goodwin S.B."/>
            <person name="Spatafora J.W."/>
            <person name="Crous P.W."/>
            <person name="Grigoriev I.V."/>
        </authorList>
    </citation>
    <scope>NUCLEOTIDE SEQUENCE</scope>
    <source>
        <strain evidence="8 10">CBS 781.70</strain>
    </source>
</reference>
<dbReference type="GO" id="GO:0016926">
    <property type="term" value="P:protein desumoylation"/>
    <property type="evidence" value="ECO:0007669"/>
    <property type="project" value="TreeGrafter"/>
</dbReference>
<comment type="similarity">
    <text evidence="1">Belongs to the peptidase C48 family.</text>
</comment>
<dbReference type="EMBL" id="ML975171">
    <property type="protein sequence ID" value="KAF1809637.1"/>
    <property type="molecule type" value="Genomic_DNA"/>
</dbReference>
<evidence type="ECO:0000256" key="4">
    <source>
        <dbReference type="ARBA" id="ARBA00022786"/>
    </source>
</evidence>
<reference evidence="10" key="2">
    <citation type="submission" date="2020-04" db="EMBL/GenBank/DDBJ databases">
        <authorList>
            <consortium name="NCBI Genome Project"/>
        </authorList>
    </citation>
    <scope>NUCLEOTIDE SEQUENCE</scope>
    <source>
        <strain evidence="10">CBS 781.70</strain>
    </source>
</reference>
<keyword evidence="2" id="KW-0597">Phosphoprotein</keyword>
<name>A0A6G1FUZ5_9PEZI</name>
<dbReference type="Gene3D" id="1.10.418.20">
    <property type="match status" value="2"/>
</dbReference>
<dbReference type="InterPro" id="IPR003653">
    <property type="entry name" value="Peptidase_C48_C"/>
</dbReference>
<feature type="compositionally biased region" description="Polar residues" evidence="6">
    <location>
        <begin position="557"/>
        <end position="569"/>
    </location>
</feature>
<evidence type="ECO:0000256" key="1">
    <source>
        <dbReference type="ARBA" id="ARBA00005234"/>
    </source>
</evidence>
<proteinExistence type="inferred from homology"/>
<feature type="compositionally biased region" description="Basic and acidic residues" evidence="6">
    <location>
        <begin position="1"/>
        <end position="37"/>
    </location>
</feature>
<feature type="compositionally biased region" description="Basic and acidic residues" evidence="6">
    <location>
        <begin position="574"/>
        <end position="593"/>
    </location>
</feature>
<dbReference type="GO" id="GO:0070139">
    <property type="term" value="F:SUMO-specific endopeptidase activity"/>
    <property type="evidence" value="ECO:0007669"/>
    <property type="project" value="TreeGrafter"/>
</dbReference>
<evidence type="ECO:0000256" key="6">
    <source>
        <dbReference type="SAM" id="MobiDB-lite"/>
    </source>
</evidence>
<dbReference type="Pfam" id="PF02902">
    <property type="entry name" value="Peptidase_C48"/>
    <property type="match status" value="1"/>
</dbReference>
<feature type="region of interest" description="Disordered" evidence="6">
    <location>
        <begin position="504"/>
        <end position="661"/>
    </location>
</feature>
<keyword evidence="5" id="KW-0378">Hydrolase</keyword>
<dbReference type="GO" id="GO:0006508">
    <property type="term" value="P:proteolysis"/>
    <property type="evidence" value="ECO:0007669"/>
    <property type="project" value="UniProtKB-KW"/>
</dbReference>
<dbReference type="Gene3D" id="3.30.310.130">
    <property type="entry name" value="Ubiquitin-related"/>
    <property type="match status" value="2"/>
</dbReference>
<feature type="region of interest" description="Disordered" evidence="6">
    <location>
        <begin position="1"/>
        <end position="97"/>
    </location>
</feature>
<dbReference type="InterPro" id="IPR051947">
    <property type="entry name" value="Sentrin-specific_protease"/>
</dbReference>
<dbReference type="GO" id="GO:0005634">
    <property type="term" value="C:nucleus"/>
    <property type="evidence" value="ECO:0007669"/>
    <property type="project" value="TreeGrafter"/>
</dbReference>
<dbReference type="Proteomes" id="UP000504638">
    <property type="component" value="Unplaced"/>
</dbReference>
<keyword evidence="9" id="KW-1185">Reference proteome</keyword>
<dbReference type="InterPro" id="IPR038765">
    <property type="entry name" value="Papain-like_cys_pep_sf"/>
</dbReference>
<dbReference type="GeneID" id="54414535"/>
<feature type="compositionally biased region" description="Basic and acidic residues" evidence="6">
    <location>
        <begin position="313"/>
        <end position="323"/>
    </location>
</feature>
<gene>
    <name evidence="8 10" type="ORF">P152DRAFT_155538</name>
</gene>
<feature type="compositionally biased region" description="Basic and acidic residues" evidence="6">
    <location>
        <begin position="648"/>
        <end position="657"/>
    </location>
</feature>
<dbReference type="RefSeq" id="XP_033531268.1">
    <property type="nucleotide sequence ID" value="XM_033673965.1"/>
</dbReference>
<dbReference type="PANTHER" id="PTHR46896">
    <property type="entry name" value="SENTRIN-SPECIFIC PROTEASE"/>
    <property type="match status" value="1"/>
</dbReference>
<protein>
    <submittedName>
        <fullName evidence="8 10">Cysteine proteinase</fullName>
    </submittedName>
</protein>
<dbReference type="PROSITE" id="PS50600">
    <property type="entry name" value="ULP_PROTEASE"/>
    <property type="match status" value="1"/>
</dbReference>
<feature type="region of interest" description="Disordered" evidence="6">
    <location>
        <begin position="287"/>
        <end position="367"/>
    </location>
</feature>
<dbReference type="OrthoDB" id="442460at2759"/>
<evidence type="ECO:0000259" key="7">
    <source>
        <dbReference type="PROSITE" id="PS50600"/>
    </source>
</evidence>